<feature type="transmembrane region" description="Helical" evidence="5">
    <location>
        <begin position="366"/>
        <end position="387"/>
    </location>
</feature>
<evidence type="ECO:0000256" key="5">
    <source>
        <dbReference type="SAM" id="Phobius"/>
    </source>
</evidence>
<dbReference type="SUPFAM" id="SSF57850">
    <property type="entry name" value="RING/U-box"/>
    <property type="match status" value="1"/>
</dbReference>
<evidence type="ECO:0000256" key="4">
    <source>
        <dbReference type="SAM" id="MobiDB-lite"/>
    </source>
</evidence>
<feature type="compositionally biased region" description="Basic and acidic residues" evidence="4">
    <location>
        <begin position="28"/>
        <end position="48"/>
    </location>
</feature>
<evidence type="ECO:0000313" key="8">
    <source>
        <dbReference type="Proteomes" id="UP001642487"/>
    </source>
</evidence>
<feature type="transmembrane region" description="Helical" evidence="5">
    <location>
        <begin position="394"/>
        <end position="415"/>
    </location>
</feature>
<dbReference type="PANTHER" id="PTHR46158:SF10">
    <property type="entry name" value="RING-CH-TYPE DOMAIN-CONTAINING PROTEIN"/>
    <property type="match status" value="1"/>
</dbReference>
<evidence type="ECO:0000259" key="6">
    <source>
        <dbReference type="PROSITE" id="PS51292"/>
    </source>
</evidence>
<name>A0ABP0YUA7_9ROSI</name>
<dbReference type="PROSITE" id="PS51292">
    <property type="entry name" value="ZF_RING_CH"/>
    <property type="match status" value="1"/>
</dbReference>
<keyword evidence="1" id="KW-0479">Metal-binding</keyword>
<dbReference type="InterPro" id="IPR013083">
    <property type="entry name" value="Znf_RING/FYVE/PHD"/>
</dbReference>
<gene>
    <name evidence="7" type="ORF">CITCOLO1_LOCUS15359</name>
</gene>
<sequence>MATGKQNLAEEDGGDPLKSKFDASNLKAEGDPTEEKCPNLHQKSDDLAMKAPSLAAMNSGEYSEISKFPQIPAHSSKRVAFCPLSSPSFSNAALSRGASPSDSKSNPESIGTNMNSQYANLRPDVEMSPVIPWEVSHVVASHRPRISRSLSLTKFFNPKLKRAADSGFSYGGGIIEPPIPTRDLAQRSMHRSYSVPLIREDGSVLLRGNMVRLIPISPQIGKEIIMTPFKSPTYHNDKNIDTGEHISEEAICRICLIELGNGLETFKMECNCKGELALAHQECAIKWFSTKGNRICDVCRQEVQNLPIELLRVHAVQTYNFEGSGTNPVAITRYRVWQDVPFLVIINILTYFGFLEQLLAGKMGSGALAISLPFSCIFGLLASMTAATMVWKEYIWIYASVQLALVIAFSHVFYSKLHMEAVVAVLLATFSGFGVTMALTSVLVKILRRMRPWLDQSTHDQTVSAMQSDGSLTISHAMQADSPLGLQRRLEEPMQPQTVPETLRPSPIDPPGQHIEMGSSEALPQRLTISVCH</sequence>
<feature type="domain" description="RING-CH-type" evidence="6">
    <location>
        <begin position="244"/>
        <end position="306"/>
    </location>
</feature>
<dbReference type="EMBL" id="OZ021739">
    <property type="protein sequence ID" value="CAK9323185.1"/>
    <property type="molecule type" value="Genomic_DNA"/>
</dbReference>
<dbReference type="PANTHER" id="PTHR46158">
    <property type="entry name" value="OS02G0165000 PROTEIN"/>
    <property type="match status" value="1"/>
</dbReference>
<keyword evidence="2" id="KW-0863">Zinc-finger</keyword>
<dbReference type="SMART" id="SM00744">
    <property type="entry name" value="RINGv"/>
    <property type="match status" value="1"/>
</dbReference>
<proteinExistence type="predicted"/>
<reference evidence="7 8" key="1">
    <citation type="submission" date="2024-03" db="EMBL/GenBank/DDBJ databases">
        <authorList>
            <person name="Gkanogiannis A."/>
            <person name="Becerra Lopez-Lavalle L."/>
        </authorList>
    </citation>
    <scope>NUCLEOTIDE SEQUENCE [LARGE SCALE GENOMIC DNA]</scope>
</reference>
<feature type="region of interest" description="Disordered" evidence="4">
    <location>
        <begin position="1"/>
        <end position="52"/>
    </location>
</feature>
<protein>
    <recommendedName>
        <fullName evidence="6">RING-CH-type domain-containing protein</fullName>
    </recommendedName>
</protein>
<keyword evidence="5" id="KW-0812">Transmembrane</keyword>
<keyword evidence="8" id="KW-1185">Reference proteome</keyword>
<evidence type="ECO:0000256" key="2">
    <source>
        <dbReference type="ARBA" id="ARBA00022771"/>
    </source>
</evidence>
<evidence type="ECO:0000256" key="1">
    <source>
        <dbReference type="ARBA" id="ARBA00022723"/>
    </source>
</evidence>
<evidence type="ECO:0000256" key="3">
    <source>
        <dbReference type="ARBA" id="ARBA00022833"/>
    </source>
</evidence>
<feature type="region of interest" description="Disordered" evidence="4">
    <location>
        <begin position="92"/>
        <end position="115"/>
    </location>
</feature>
<feature type="transmembrane region" description="Helical" evidence="5">
    <location>
        <begin position="340"/>
        <end position="360"/>
    </location>
</feature>
<evidence type="ECO:0000313" key="7">
    <source>
        <dbReference type="EMBL" id="CAK9323185.1"/>
    </source>
</evidence>
<feature type="transmembrane region" description="Helical" evidence="5">
    <location>
        <begin position="421"/>
        <end position="444"/>
    </location>
</feature>
<dbReference type="Proteomes" id="UP001642487">
    <property type="component" value="Chromosome 5"/>
</dbReference>
<keyword evidence="5" id="KW-0472">Membrane</keyword>
<feature type="region of interest" description="Disordered" evidence="4">
    <location>
        <begin position="494"/>
        <end position="520"/>
    </location>
</feature>
<dbReference type="InterPro" id="IPR011016">
    <property type="entry name" value="Znf_RING-CH"/>
</dbReference>
<organism evidence="7 8">
    <name type="scientific">Citrullus colocynthis</name>
    <name type="common">colocynth</name>
    <dbReference type="NCBI Taxonomy" id="252529"/>
    <lineage>
        <taxon>Eukaryota</taxon>
        <taxon>Viridiplantae</taxon>
        <taxon>Streptophyta</taxon>
        <taxon>Embryophyta</taxon>
        <taxon>Tracheophyta</taxon>
        <taxon>Spermatophyta</taxon>
        <taxon>Magnoliopsida</taxon>
        <taxon>eudicotyledons</taxon>
        <taxon>Gunneridae</taxon>
        <taxon>Pentapetalae</taxon>
        <taxon>rosids</taxon>
        <taxon>fabids</taxon>
        <taxon>Cucurbitales</taxon>
        <taxon>Cucurbitaceae</taxon>
        <taxon>Benincaseae</taxon>
        <taxon>Citrullus</taxon>
    </lineage>
</organism>
<dbReference type="CDD" id="cd16495">
    <property type="entry name" value="RING_CH-C4HC3_MARCH"/>
    <property type="match status" value="1"/>
</dbReference>
<accession>A0ABP0YUA7</accession>
<keyword evidence="5" id="KW-1133">Transmembrane helix</keyword>
<dbReference type="Pfam" id="PF12906">
    <property type="entry name" value="RINGv"/>
    <property type="match status" value="1"/>
</dbReference>
<dbReference type="Gene3D" id="3.30.40.10">
    <property type="entry name" value="Zinc/RING finger domain, C3HC4 (zinc finger)"/>
    <property type="match status" value="1"/>
</dbReference>
<keyword evidence="3" id="KW-0862">Zinc</keyword>